<comment type="caution">
    <text evidence="10">The sequence shown here is derived from an EMBL/GenBank/DDBJ whole genome shotgun (WGS) entry which is preliminary data.</text>
</comment>
<proteinExistence type="inferred from homology"/>
<dbReference type="InterPro" id="IPR047817">
    <property type="entry name" value="ABC2_TM_bact-type"/>
</dbReference>
<feature type="transmembrane region" description="Helical" evidence="8">
    <location>
        <begin position="255"/>
        <end position="275"/>
    </location>
</feature>
<evidence type="ECO:0000256" key="1">
    <source>
        <dbReference type="ARBA" id="ARBA00004651"/>
    </source>
</evidence>
<evidence type="ECO:0000256" key="2">
    <source>
        <dbReference type="ARBA" id="ARBA00007783"/>
    </source>
</evidence>
<keyword evidence="6 8" id="KW-1133">Transmembrane helix</keyword>
<dbReference type="InterPro" id="IPR013525">
    <property type="entry name" value="ABC2_TM"/>
</dbReference>
<keyword evidence="3" id="KW-0813">Transport</keyword>
<name>A0A9D1MZF4_9CLOT</name>
<feature type="transmembrane region" description="Helical" evidence="8">
    <location>
        <begin position="229"/>
        <end position="249"/>
    </location>
</feature>
<dbReference type="InterPro" id="IPR051449">
    <property type="entry name" value="ABC-2_transporter_component"/>
</dbReference>
<organism evidence="10 11">
    <name type="scientific">Candidatus Limenecus avicola</name>
    <dbReference type="NCBI Taxonomy" id="2840847"/>
    <lineage>
        <taxon>Bacteria</taxon>
        <taxon>Bacillati</taxon>
        <taxon>Bacillota</taxon>
        <taxon>Clostridia</taxon>
        <taxon>Eubacteriales</taxon>
        <taxon>Clostridiaceae</taxon>
        <taxon>Clostridiaceae incertae sedis</taxon>
        <taxon>Candidatus Limenecus</taxon>
    </lineage>
</organism>
<evidence type="ECO:0000256" key="4">
    <source>
        <dbReference type="ARBA" id="ARBA00022475"/>
    </source>
</evidence>
<feature type="transmembrane region" description="Helical" evidence="8">
    <location>
        <begin position="287"/>
        <end position="307"/>
    </location>
</feature>
<evidence type="ECO:0000313" key="10">
    <source>
        <dbReference type="EMBL" id="HIU91891.1"/>
    </source>
</evidence>
<protein>
    <submittedName>
        <fullName evidence="10">ABC transporter permease</fullName>
    </submittedName>
</protein>
<comment type="similarity">
    <text evidence="2">Belongs to the ABC-2 integral membrane protein family.</text>
</comment>
<feature type="transmembrane region" description="Helical" evidence="8">
    <location>
        <begin position="175"/>
        <end position="199"/>
    </location>
</feature>
<dbReference type="PANTHER" id="PTHR30294:SF44">
    <property type="entry name" value="MULTIDRUG ABC TRANSPORTER PERMEASE YBHR-RELATED"/>
    <property type="match status" value="1"/>
</dbReference>
<evidence type="ECO:0000256" key="5">
    <source>
        <dbReference type="ARBA" id="ARBA00022692"/>
    </source>
</evidence>
<sequence>MIRDFLRRVFALVKKEFITIWKDPKSRGIIIALPLLQLFVFANAITMEVKNIDVAVIDRDNSVESRELLSRFENSPRFRRFYILDNEKDFKEKIDTQRVQIGIYINNDFSSAVKSNRPVDVLIVADGRQTNSASIASGYASQIIASYNREISASNSAVINPVVRNWYNPNLEYRWYILTILVAMLALVITLLLTALSIAREREMGTFDQLIVSPLSSFEILLGKTIPPLVIAMTLTCIMTILVIVLFKVPFVGSVLLFLISVFVSLLSIVGVGLFISSICKTQQQAILGVITFQMPAILLSGFISPIEDMPVFLQYLTLLNPVRFFMVLSRGIFLKGMGIEDVALNLVPLIIIAIITLSLAGWTFKRKLD</sequence>
<evidence type="ECO:0000256" key="7">
    <source>
        <dbReference type="ARBA" id="ARBA00023136"/>
    </source>
</evidence>
<reference evidence="10" key="2">
    <citation type="journal article" date="2021" name="PeerJ">
        <title>Extensive microbial diversity within the chicken gut microbiome revealed by metagenomics and culture.</title>
        <authorList>
            <person name="Gilroy R."/>
            <person name="Ravi A."/>
            <person name="Getino M."/>
            <person name="Pursley I."/>
            <person name="Horton D.L."/>
            <person name="Alikhan N.F."/>
            <person name="Baker D."/>
            <person name="Gharbi K."/>
            <person name="Hall N."/>
            <person name="Watson M."/>
            <person name="Adriaenssens E.M."/>
            <person name="Foster-Nyarko E."/>
            <person name="Jarju S."/>
            <person name="Secka A."/>
            <person name="Antonio M."/>
            <person name="Oren A."/>
            <person name="Chaudhuri R.R."/>
            <person name="La Ragione R."/>
            <person name="Hildebrand F."/>
            <person name="Pallen M.J."/>
        </authorList>
    </citation>
    <scope>NUCLEOTIDE SEQUENCE</scope>
    <source>
        <strain evidence="10">CHK154-7741</strain>
    </source>
</reference>
<evidence type="ECO:0000256" key="8">
    <source>
        <dbReference type="SAM" id="Phobius"/>
    </source>
</evidence>
<dbReference type="EMBL" id="DVOD01000014">
    <property type="protein sequence ID" value="HIU91891.1"/>
    <property type="molecule type" value="Genomic_DNA"/>
</dbReference>
<keyword evidence="7 8" id="KW-0472">Membrane</keyword>
<dbReference type="Gene3D" id="3.40.1710.10">
    <property type="entry name" value="abc type-2 transporter like domain"/>
    <property type="match status" value="1"/>
</dbReference>
<feature type="domain" description="ABC transmembrane type-2" evidence="9">
    <location>
        <begin position="133"/>
        <end position="368"/>
    </location>
</feature>
<comment type="subcellular location">
    <subcellularLocation>
        <location evidence="1">Cell membrane</location>
        <topology evidence="1">Multi-pass membrane protein</topology>
    </subcellularLocation>
</comment>
<evidence type="ECO:0000313" key="11">
    <source>
        <dbReference type="Proteomes" id="UP000886748"/>
    </source>
</evidence>
<dbReference type="GO" id="GO:0140359">
    <property type="term" value="F:ABC-type transporter activity"/>
    <property type="evidence" value="ECO:0007669"/>
    <property type="project" value="InterPro"/>
</dbReference>
<dbReference type="Proteomes" id="UP000886748">
    <property type="component" value="Unassembled WGS sequence"/>
</dbReference>
<evidence type="ECO:0000256" key="6">
    <source>
        <dbReference type="ARBA" id="ARBA00022989"/>
    </source>
</evidence>
<dbReference type="GO" id="GO:0005886">
    <property type="term" value="C:plasma membrane"/>
    <property type="evidence" value="ECO:0007669"/>
    <property type="project" value="UniProtKB-SubCell"/>
</dbReference>
<evidence type="ECO:0000259" key="9">
    <source>
        <dbReference type="PROSITE" id="PS51012"/>
    </source>
</evidence>
<accession>A0A9D1MZF4</accession>
<dbReference type="PROSITE" id="PS51012">
    <property type="entry name" value="ABC_TM2"/>
    <property type="match status" value="1"/>
</dbReference>
<dbReference type="Pfam" id="PF12698">
    <property type="entry name" value="ABC2_membrane_3"/>
    <property type="match status" value="1"/>
</dbReference>
<keyword evidence="5 8" id="KW-0812">Transmembrane</keyword>
<dbReference type="AlphaFoldDB" id="A0A9D1MZF4"/>
<feature type="transmembrane region" description="Helical" evidence="8">
    <location>
        <begin position="313"/>
        <end position="334"/>
    </location>
</feature>
<evidence type="ECO:0000256" key="3">
    <source>
        <dbReference type="ARBA" id="ARBA00022448"/>
    </source>
</evidence>
<dbReference type="PANTHER" id="PTHR30294">
    <property type="entry name" value="MEMBRANE COMPONENT OF ABC TRANSPORTER YHHJ-RELATED"/>
    <property type="match status" value="1"/>
</dbReference>
<gene>
    <name evidence="10" type="ORF">IAD26_02010</name>
</gene>
<feature type="transmembrane region" description="Helical" evidence="8">
    <location>
        <begin position="343"/>
        <end position="365"/>
    </location>
</feature>
<reference evidence="10" key="1">
    <citation type="submission" date="2020-10" db="EMBL/GenBank/DDBJ databases">
        <authorList>
            <person name="Gilroy R."/>
        </authorList>
    </citation>
    <scope>NUCLEOTIDE SEQUENCE</scope>
    <source>
        <strain evidence="10">CHK154-7741</strain>
    </source>
</reference>
<keyword evidence="4" id="KW-1003">Cell membrane</keyword>